<evidence type="ECO:0000313" key="7">
    <source>
        <dbReference type="Proteomes" id="UP000234681"/>
    </source>
</evidence>
<sequence>MMVALPGASASLVLFLAAFLPPLQHAQDPAMVHYIYQRFQVLEQGLEKCAQTTRAYIQDFQEFSKNLSTMLGRCQTHTNEYRSAVDNLALRVERAQREIDYLQYLRESDFCVESEEKTSAEKVLQEAEEEKKIRTLLNTSCDNMLMAIKSLKIVKKTVDPEGSWMKDAGSTSAKVYLLAGSRNNTVWEFANLRAFMEDSVKPGTSNEIIKYNLQKKTVEDRMLLPGGAGRAPIYQHSLSTYIDLAVDEHGLWAIHSGPGIQGHLVLTKIEAGTLGIEHSWDTPCRSQDAEASFLLCGVLYVVYSSGGQGPHRITCVYDPLGTVREEHLPNLFFPRRARSHSMIHYNPRDKQLYAWNEGYQIIYKLQTKKKLPLE</sequence>
<feature type="chain" id="PRO_5039941501" evidence="4">
    <location>
        <begin position="27"/>
        <end position="374"/>
    </location>
</feature>
<name>A6I7R9_RAT</name>
<evidence type="ECO:0000256" key="3">
    <source>
        <dbReference type="PROSITE-ProRule" id="PRU00446"/>
    </source>
</evidence>
<evidence type="ECO:0000256" key="4">
    <source>
        <dbReference type="SAM" id="SignalP"/>
    </source>
</evidence>
<evidence type="ECO:0000259" key="5">
    <source>
        <dbReference type="PROSITE" id="PS51132"/>
    </source>
</evidence>
<proteinExistence type="predicted"/>
<keyword evidence="4" id="KW-0732">Signal</keyword>
<dbReference type="EMBL" id="CH473956">
    <property type="protein sequence ID" value="EDM17961.1"/>
    <property type="molecule type" value="Genomic_DNA"/>
</dbReference>
<feature type="domain" description="Olfactomedin-like" evidence="5">
    <location>
        <begin position="140"/>
        <end position="369"/>
    </location>
</feature>
<dbReference type="GO" id="GO:0005576">
    <property type="term" value="C:extracellular region"/>
    <property type="evidence" value="ECO:0007669"/>
    <property type="project" value="UniProtKB-SubCell"/>
</dbReference>
<dbReference type="Pfam" id="PF02191">
    <property type="entry name" value="OLF"/>
    <property type="match status" value="2"/>
</dbReference>
<gene>
    <name evidence="8" type="primary">Olfml1</name>
    <name evidence="6" type="ORF">rCG_40057</name>
</gene>
<dbReference type="Proteomes" id="UP000234681">
    <property type="component" value="Chromosome 1"/>
</dbReference>
<organism evidence="6 7">
    <name type="scientific">Rattus norvegicus</name>
    <name type="common">Rat</name>
    <dbReference type="NCBI Taxonomy" id="10116"/>
    <lineage>
        <taxon>Eukaryota</taxon>
        <taxon>Metazoa</taxon>
        <taxon>Chordata</taxon>
        <taxon>Craniata</taxon>
        <taxon>Vertebrata</taxon>
        <taxon>Euteleostomi</taxon>
        <taxon>Mammalia</taxon>
        <taxon>Eutheria</taxon>
        <taxon>Euarchontoglires</taxon>
        <taxon>Glires</taxon>
        <taxon>Rodentia</taxon>
        <taxon>Myomorpha</taxon>
        <taxon>Muroidea</taxon>
        <taxon>Muridae</taxon>
        <taxon>Murinae</taxon>
        <taxon>Rattus</taxon>
    </lineage>
</organism>
<evidence type="ECO:0000256" key="1">
    <source>
        <dbReference type="ARBA" id="ARBA00004613"/>
    </source>
</evidence>
<feature type="signal peptide" evidence="4">
    <location>
        <begin position="1"/>
        <end position="26"/>
    </location>
</feature>
<reference evidence="6 7" key="1">
    <citation type="submission" date="2005-09" db="EMBL/GenBank/DDBJ databases">
        <authorList>
            <person name="Mural R.J."/>
            <person name="Li P.W."/>
            <person name="Adams M.D."/>
            <person name="Amanatides P.G."/>
            <person name="Baden-Tillson H."/>
            <person name="Barnstead M."/>
            <person name="Chin S.H."/>
            <person name="Dew I."/>
            <person name="Evans C.A."/>
            <person name="Ferriera S."/>
            <person name="Flanigan M."/>
            <person name="Fosler C."/>
            <person name="Glodek A."/>
            <person name="Gu Z."/>
            <person name="Holt R.A."/>
            <person name="Jennings D."/>
            <person name="Kraft C.L."/>
            <person name="Lu F."/>
            <person name="Nguyen T."/>
            <person name="Nusskern D.R."/>
            <person name="Pfannkoch C.M."/>
            <person name="Sitter C."/>
            <person name="Sutton G.G."/>
            <person name="Venter J.C."/>
            <person name="Wang Z."/>
            <person name="Woodage T."/>
            <person name="Zheng X.H."/>
            <person name="Zhong F."/>
        </authorList>
    </citation>
    <scope>NUCLEOTIDE SEQUENCE [LARGE SCALE GENOMIC DNA]</scope>
    <source>
        <strain>BN</strain>
        <strain evidence="7">Sprague-Dawley</strain>
    </source>
</reference>
<comment type="caution">
    <text evidence="3">Lacks conserved residue(s) required for the propagation of feature annotation.</text>
</comment>
<evidence type="ECO:0000313" key="8">
    <source>
        <dbReference type="RGD" id="1311854"/>
    </source>
</evidence>
<evidence type="ECO:0000313" key="6">
    <source>
        <dbReference type="EMBL" id="EDM17961.1"/>
    </source>
</evidence>
<keyword evidence="2" id="KW-0964">Secreted</keyword>
<dbReference type="AlphaFoldDB" id="A6I7R9"/>
<comment type="subcellular location">
    <subcellularLocation>
        <location evidence="1">Secreted</location>
    </subcellularLocation>
</comment>
<evidence type="ECO:0000256" key="2">
    <source>
        <dbReference type="ARBA" id="ARBA00022525"/>
    </source>
</evidence>
<dbReference type="RGD" id="1311854">
    <property type="gene designation" value="Olfml1"/>
</dbReference>
<accession>A6I7R9</accession>
<dbReference type="PANTHER" id="PTHR23192:SF13">
    <property type="entry name" value="OLFACTOMEDIN-LIKE PROTEIN 1"/>
    <property type="match status" value="1"/>
</dbReference>
<dbReference type="PANTHER" id="PTHR23192">
    <property type="entry name" value="OLFACTOMEDIN-RELATED"/>
    <property type="match status" value="1"/>
</dbReference>
<protein>
    <submittedName>
        <fullName evidence="6">RCG40057</fullName>
    </submittedName>
</protein>
<dbReference type="InterPro" id="IPR003112">
    <property type="entry name" value="Olfac-like_dom"/>
</dbReference>
<dbReference type="InterPro" id="IPR050605">
    <property type="entry name" value="Olfactomedin-like_domain"/>
</dbReference>
<dbReference type="PROSITE" id="PS51132">
    <property type="entry name" value="OLF"/>
    <property type="match status" value="1"/>
</dbReference>
<dbReference type="SMART" id="SM00284">
    <property type="entry name" value="OLF"/>
    <property type="match status" value="1"/>
</dbReference>